<dbReference type="Gene3D" id="3.30.540.10">
    <property type="entry name" value="Fructose-1,6-Bisphosphatase, subunit A, domain 1"/>
    <property type="match status" value="1"/>
</dbReference>
<accession>A0ABT0E5M7</accession>
<keyword evidence="2 4" id="KW-0479">Metal-binding</keyword>
<gene>
    <name evidence="4 5" type="primary">cysQ</name>
    <name evidence="5" type="ORF">MU846_05325</name>
</gene>
<proteinExistence type="inferred from homology"/>
<dbReference type="InterPro" id="IPR006240">
    <property type="entry name" value="CysQ"/>
</dbReference>
<dbReference type="Pfam" id="PF00459">
    <property type="entry name" value="Inositol_P"/>
    <property type="match status" value="1"/>
</dbReference>
<dbReference type="PANTHER" id="PTHR43028">
    <property type="entry name" value="3'(2'),5'-BISPHOSPHATE NUCLEOTIDASE 1"/>
    <property type="match status" value="1"/>
</dbReference>
<feature type="binding site" evidence="4">
    <location>
        <position position="73"/>
    </location>
    <ligand>
        <name>Mg(2+)</name>
        <dbReference type="ChEBI" id="CHEBI:18420"/>
        <label>1</label>
    </ligand>
</feature>
<dbReference type="EC" id="3.1.3.7" evidence="4"/>
<dbReference type="SUPFAM" id="SSF56655">
    <property type="entry name" value="Carbohydrate phosphatase"/>
    <property type="match status" value="1"/>
</dbReference>
<comment type="similarity">
    <text evidence="4">Belongs to the inositol monophosphatase superfamily. CysQ family.</text>
</comment>
<feature type="binding site" evidence="4">
    <location>
        <position position="73"/>
    </location>
    <ligand>
        <name>substrate</name>
    </ligand>
</feature>
<dbReference type="InterPro" id="IPR050725">
    <property type="entry name" value="CysQ/Inositol_MonoPase"/>
</dbReference>
<dbReference type="Gene3D" id="3.40.190.80">
    <property type="match status" value="1"/>
</dbReference>
<name>A0ABT0E5M7_9GAMM</name>
<feature type="binding site" evidence="4">
    <location>
        <begin position="95"/>
        <end position="98"/>
    </location>
    <ligand>
        <name>substrate</name>
    </ligand>
</feature>
<dbReference type="EMBL" id="JALKII010000002">
    <property type="protein sequence ID" value="MCK0537126.1"/>
    <property type="molecule type" value="Genomic_DNA"/>
</dbReference>
<evidence type="ECO:0000256" key="1">
    <source>
        <dbReference type="ARBA" id="ARBA00001625"/>
    </source>
</evidence>
<keyword evidence="4" id="KW-0997">Cell inner membrane</keyword>
<keyword evidence="6" id="KW-1185">Reference proteome</keyword>
<dbReference type="InterPro" id="IPR020583">
    <property type="entry name" value="Inositol_monoP_metal-BS"/>
</dbReference>
<dbReference type="NCBIfam" id="TIGR01331">
    <property type="entry name" value="bisphos_cysQ"/>
    <property type="match status" value="1"/>
</dbReference>
<sequence length="275" mass="30030">MESTPQVSQALLDDIAAIAVKAGEAIMAVYGREEIAVDRKGDDSPLTAADLAAHKIISAALAELTPDIPLLSEESEHIPWEVRRQWRRFWLVDPLDGTKEFINRNGEFTVNIALIQGGEPVLGAVHVPVTGVTYLGAREIGAWCERDGQRQPIRVRTISSPVVMVASRRHGAEQVEALEAEMRERFGPVTRTSMGSSLKLCLVAAGEADIYPRLAPTCEWDTGAAQAVVEAAGGVVVDTRLAPLAYQKENLLNPHFLVLGGERERWDFLPELLHA</sequence>
<comment type="cofactor">
    <cofactor evidence="4">
        <name>Mg(2+)</name>
        <dbReference type="ChEBI" id="CHEBI:18420"/>
    </cofactor>
</comment>
<dbReference type="RefSeq" id="WP_246949699.1">
    <property type="nucleotide sequence ID" value="NZ_JALKII010000002.1"/>
</dbReference>
<dbReference type="PANTHER" id="PTHR43028:SF5">
    <property type="entry name" value="3'(2'),5'-BISPHOSPHATE NUCLEOTIDASE 1"/>
    <property type="match status" value="1"/>
</dbReference>
<dbReference type="Proteomes" id="UP001165524">
    <property type="component" value="Unassembled WGS sequence"/>
</dbReference>
<keyword evidence="3 4" id="KW-0460">Magnesium</keyword>
<evidence type="ECO:0000313" key="5">
    <source>
        <dbReference type="EMBL" id="MCK0537126.1"/>
    </source>
</evidence>
<organism evidence="5 6">
    <name type="scientific">Alcanivorax quisquiliarum</name>
    <dbReference type="NCBI Taxonomy" id="2933565"/>
    <lineage>
        <taxon>Bacteria</taxon>
        <taxon>Pseudomonadati</taxon>
        <taxon>Pseudomonadota</taxon>
        <taxon>Gammaproteobacteria</taxon>
        <taxon>Oceanospirillales</taxon>
        <taxon>Alcanivoracaceae</taxon>
        <taxon>Alcanivorax</taxon>
    </lineage>
</organism>
<feature type="binding site" evidence="4">
    <location>
        <position position="93"/>
    </location>
    <ligand>
        <name>Mg(2+)</name>
        <dbReference type="ChEBI" id="CHEBI:18420"/>
        <label>2</label>
    </ligand>
</feature>
<comment type="catalytic activity">
    <reaction evidence="1 4">
        <text>adenosine 3',5'-bisphosphate + H2O = AMP + phosphate</text>
        <dbReference type="Rhea" id="RHEA:10040"/>
        <dbReference type="ChEBI" id="CHEBI:15377"/>
        <dbReference type="ChEBI" id="CHEBI:43474"/>
        <dbReference type="ChEBI" id="CHEBI:58343"/>
        <dbReference type="ChEBI" id="CHEBI:456215"/>
        <dbReference type="EC" id="3.1.3.7"/>
    </reaction>
</comment>
<dbReference type="InterPro" id="IPR000760">
    <property type="entry name" value="Inositol_monophosphatase-like"/>
</dbReference>
<reference evidence="5" key="1">
    <citation type="submission" date="2022-04" db="EMBL/GenBank/DDBJ databases">
        <title>Alcanivorax sp. CY1518 draft genome sequence.</title>
        <authorList>
            <person name="Zhao G."/>
            <person name="An M."/>
        </authorList>
    </citation>
    <scope>NUCLEOTIDE SEQUENCE</scope>
    <source>
        <strain evidence="5">CY1518</strain>
    </source>
</reference>
<feature type="binding site" evidence="4">
    <location>
        <position position="93"/>
    </location>
    <ligand>
        <name>Mg(2+)</name>
        <dbReference type="ChEBI" id="CHEBI:18420"/>
        <label>1</label>
    </ligand>
</feature>
<evidence type="ECO:0000256" key="3">
    <source>
        <dbReference type="ARBA" id="ARBA00022842"/>
    </source>
</evidence>
<feature type="binding site" evidence="4">
    <location>
        <position position="221"/>
    </location>
    <ligand>
        <name>substrate</name>
    </ligand>
</feature>
<evidence type="ECO:0000256" key="2">
    <source>
        <dbReference type="ARBA" id="ARBA00022723"/>
    </source>
</evidence>
<feature type="binding site" evidence="4">
    <location>
        <position position="221"/>
    </location>
    <ligand>
        <name>Mg(2+)</name>
        <dbReference type="ChEBI" id="CHEBI:18420"/>
        <label>2</label>
    </ligand>
</feature>
<evidence type="ECO:0000256" key="4">
    <source>
        <dbReference type="HAMAP-Rule" id="MF_02095"/>
    </source>
</evidence>
<evidence type="ECO:0000313" key="6">
    <source>
        <dbReference type="Proteomes" id="UP001165524"/>
    </source>
</evidence>
<dbReference type="HAMAP" id="MF_02095">
    <property type="entry name" value="CysQ"/>
    <property type="match status" value="1"/>
</dbReference>
<keyword evidence="4" id="KW-0472">Membrane</keyword>
<feature type="binding site" evidence="4">
    <location>
        <position position="96"/>
    </location>
    <ligand>
        <name>Mg(2+)</name>
        <dbReference type="ChEBI" id="CHEBI:18420"/>
        <label>2</label>
    </ligand>
</feature>
<dbReference type="GO" id="GO:0008441">
    <property type="term" value="F:3'(2'),5'-bisphosphate nucleotidase activity"/>
    <property type="evidence" value="ECO:0007669"/>
    <property type="project" value="UniProtKB-EC"/>
</dbReference>
<feature type="binding site" evidence="4">
    <location>
        <position position="95"/>
    </location>
    <ligand>
        <name>Mg(2+)</name>
        <dbReference type="ChEBI" id="CHEBI:18420"/>
        <label>1</label>
    </ligand>
</feature>
<keyword evidence="4" id="KW-1003">Cell membrane</keyword>
<dbReference type="CDD" id="cd01638">
    <property type="entry name" value="CysQ"/>
    <property type="match status" value="1"/>
</dbReference>
<protein>
    <recommendedName>
        <fullName evidence="4">3'(2'),5'-bisphosphate nucleotidase CysQ</fullName>
        <ecNumber evidence="4">3.1.3.7</ecNumber>
    </recommendedName>
    <alternativeName>
        <fullName evidence="4">3'(2'),5-bisphosphonucleoside 3'(2')-phosphohydrolase</fullName>
    </alternativeName>
    <alternativeName>
        <fullName evidence="4">3'-phosphoadenosine 5'-phosphate phosphatase</fullName>
        <shortName evidence="4">PAP phosphatase</shortName>
    </alternativeName>
</protein>
<comment type="function">
    <text evidence="4">Converts adenosine-3',5'-bisphosphate (PAP) to AMP.</text>
</comment>
<comment type="caution">
    <text evidence="5">The sequence shown here is derived from an EMBL/GenBank/DDBJ whole genome shotgun (WGS) entry which is preliminary data.</text>
</comment>
<comment type="subcellular location">
    <subcellularLocation>
        <location evidence="4">Cell inner membrane</location>
        <topology evidence="4">Peripheral membrane protein</topology>
        <orientation evidence="4">Cytoplasmic side</orientation>
    </subcellularLocation>
</comment>
<keyword evidence="4 5" id="KW-0378">Hydrolase</keyword>
<dbReference type="PROSITE" id="PS00629">
    <property type="entry name" value="IMP_1"/>
    <property type="match status" value="1"/>
</dbReference>